<dbReference type="Gene3D" id="1.10.10.10">
    <property type="entry name" value="Winged helix-like DNA-binding domain superfamily/Winged helix DNA-binding domain"/>
    <property type="match status" value="1"/>
</dbReference>
<comment type="similarity">
    <text evidence="1">Belongs to the LysR transcriptional regulatory family.</text>
</comment>
<keyword evidence="4" id="KW-0804">Transcription</keyword>
<evidence type="ECO:0000259" key="5">
    <source>
        <dbReference type="PROSITE" id="PS50931"/>
    </source>
</evidence>
<gene>
    <name evidence="6" type="ORF">BPA30113_07490</name>
</gene>
<dbReference type="Gene3D" id="3.40.190.10">
    <property type="entry name" value="Periplasmic binding protein-like II"/>
    <property type="match status" value="1"/>
</dbReference>
<dbReference type="Proteomes" id="UP000494330">
    <property type="component" value="Unassembled WGS sequence"/>
</dbReference>
<evidence type="ECO:0000256" key="2">
    <source>
        <dbReference type="ARBA" id="ARBA00023015"/>
    </source>
</evidence>
<dbReference type="Pfam" id="PF00126">
    <property type="entry name" value="HTH_1"/>
    <property type="match status" value="1"/>
</dbReference>
<dbReference type="PANTHER" id="PTHR30419">
    <property type="entry name" value="HTH-TYPE TRANSCRIPTIONAL REGULATOR YBHD"/>
    <property type="match status" value="1"/>
</dbReference>
<proteinExistence type="inferred from homology"/>
<feature type="domain" description="HTH lysR-type" evidence="5">
    <location>
        <begin position="1"/>
        <end position="58"/>
    </location>
</feature>
<dbReference type="InterPro" id="IPR000847">
    <property type="entry name" value="LysR_HTH_N"/>
</dbReference>
<dbReference type="InterPro" id="IPR036388">
    <property type="entry name" value="WH-like_DNA-bd_sf"/>
</dbReference>
<evidence type="ECO:0000256" key="3">
    <source>
        <dbReference type="ARBA" id="ARBA00023125"/>
    </source>
</evidence>
<evidence type="ECO:0000313" key="7">
    <source>
        <dbReference type="Proteomes" id="UP000494330"/>
    </source>
</evidence>
<evidence type="ECO:0000256" key="4">
    <source>
        <dbReference type="ARBA" id="ARBA00023163"/>
    </source>
</evidence>
<keyword evidence="3" id="KW-0238">DNA-binding</keyword>
<dbReference type="PROSITE" id="PS50931">
    <property type="entry name" value="HTH_LYSR"/>
    <property type="match status" value="1"/>
</dbReference>
<dbReference type="InterPro" id="IPR005119">
    <property type="entry name" value="LysR_subst-bd"/>
</dbReference>
<dbReference type="GO" id="GO:0003700">
    <property type="term" value="F:DNA-binding transcription factor activity"/>
    <property type="evidence" value="ECO:0007669"/>
    <property type="project" value="InterPro"/>
</dbReference>
<evidence type="ECO:0000313" key="6">
    <source>
        <dbReference type="EMBL" id="VWC48113.1"/>
    </source>
</evidence>
<dbReference type="SUPFAM" id="SSF53850">
    <property type="entry name" value="Periplasmic binding protein-like II"/>
    <property type="match status" value="1"/>
</dbReference>
<reference evidence="6 7" key="1">
    <citation type="submission" date="2019-09" db="EMBL/GenBank/DDBJ databases">
        <authorList>
            <person name="Depoorter E."/>
        </authorList>
    </citation>
    <scope>NUCLEOTIDE SEQUENCE [LARGE SCALE GENOMIC DNA]</scope>
    <source>
        <strain evidence="6">LMG 30113</strain>
    </source>
</reference>
<dbReference type="Pfam" id="PF03466">
    <property type="entry name" value="LysR_substrate"/>
    <property type="match status" value="1"/>
</dbReference>
<name>A0A6J5F8V9_9BURK</name>
<dbReference type="SUPFAM" id="SSF46785">
    <property type="entry name" value="Winged helix' DNA-binding domain"/>
    <property type="match status" value="1"/>
</dbReference>
<dbReference type="EMBL" id="CABVQD010000062">
    <property type="protein sequence ID" value="VWC48113.1"/>
    <property type="molecule type" value="Genomic_DNA"/>
</dbReference>
<evidence type="ECO:0000256" key="1">
    <source>
        <dbReference type="ARBA" id="ARBA00009437"/>
    </source>
</evidence>
<keyword evidence="2" id="KW-0805">Transcription regulation</keyword>
<protein>
    <submittedName>
        <fullName evidence="6">LysR family transcriptional regulator</fullName>
    </submittedName>
</protein>
<dbReference type="PANTHER" id="PTHR30419:SF30">
    <property type="entry name" value="LYSR FAMILY TRANSCRIPTIONAL REGULATOR"/>
    <property type="match status" value="1"/>
</dbReference>
<dbReference type="AlphaFoldDB" id="A0A6J5F8V9"/>
<keyword evidence="7" id="KW-1185">Reference proteome</keyword>
<dbReference type="RefSeq" id="WP_034200074.1">
    <property type="nucleotide sequence ID" value="NZ_CABVQD010000062.1"/>
</dbReference>
<dbReference type="InterPro" id="IPR050950">
    <property type="entry name" value="HTH-type_LysR_regulators"/>
</dbReference>
<organism evidence="6 7">
    <name type="scientific">Burkholderia paludis</name>
    <dbReference type="NCBI Taxonomy" id="1506587"/>
    <lineage>
        <taxon>Bacteria</taxon>
        <taxon>Pseudomonadati</taxon>
        <taxon>Pseudomonadota</taxon>
        <taxon>Betaproteobacteria</taxon>
        <taxon>Burkholderiales</taxon>
        <taxon>Burkholderiaceae</taxon>
        <taxon>Burkholderia</taxon>
        <taxon>Burkholderia cepacia complex</taxon>
    </lineage>
</organism>
<dbReference type="InterPro" id="IPR036390">
    <property type="entry name" value="WH_DNA-bd_sf"/>
</dbReference>
<dbReference type="GO" id="GO:0005829">
    <property type="term" value="C:cytosol"/>
    <property type="evidence" value="ECO:0007669"/>
    <property type="project" value="TreeGrafter"/>
</dbReference>
<sequence>MKIHQIQALVAVADAGSIRAASRLLGVSQAAATKALRELENEQKLTLLSRSSSGVSFTDAGHALLRHARLIVGQLDRADDELARLRGDQSGKLTVAVTPLVMLTFMSEAVRLFRAQMPRVQLEMFEGLTAVALPRLREGTLDLSVVPLTSVVSSREFDHERLFSYESCVVARRGHPLADRRSIHDLLDHDWAVNYTASSYDGMMHSIFWQHGAAIDRSRLYCAHSNSLLLQLVRHNDMLSHCPRPLLLTDTMHGWAQPLELGERFEANQVAIIGLHNAMRSTASQCFVDCLSQAIRKRSRSAALENRRLFEHIELLF</sequence>
<accession>A0A6J5F8V9</accession>
<dbReference type="GO" id="GO:0003677">
    <property type="term" value="F:DNA binding"/>
    <property type="evidence" value="ECO:0007669"/>
    <property type="project" value="UniProtKB-KW"/>
</dbReference>